<dbReference type="RefSeq" id="WP_045923425.1">
    <property type="nucleotide sequence ID" value="NZ_JAAEDY010000001.1"/>
</dbReference>
<comment type="function">
    <text evidence="2">Catalyzes the reduction of dTDP-6-deoxy-L-lyxo-4-hexulose to yield dTDP-L-rhamnose.</text>
</comment>
<dbReference type="InterPro" id="IPR036291">
    <property type="entry name" value="NAD(P)-bd_dom_sf"/>
</dbReference>
<dbReference type="GO" id="GO:0008831">
    <property type="term" value="F:dTDP-4-dehydrorhamnose reductase activity"/>
    <property type="evidence" value="ECO:0007669"/>
    <property type="project" value="UniProtKB-EC"/>
</dbReference>
<dbReference type="GO" id="GO:0005829">
    <property type="term" value="C:cytosol"/>
    <property type="evidence" value="ECO:0007669"/>
    <property type="project" value="TreeGrafter"/>
</dbReference>
<dbReference type="PANTHER" id="PTHR10491:SF4">
    <property type="entry name" value="METHIONINE ADENOSYLTRANSFERASE 2 SUBUNIT BETA"/>
    <property type="match status" value="1"/>
</dbReference>
<comment type="similarity">
    <text evidence="1 2">Belongs to the dTDP-4-dehydrorhamnose reductase family.</text>
</comment>
<comment type="pathway">
    <text evidence="2">Carbohydrate biosynthesis; dTDP-L-rhamnose biosynthesis.</text>
</comment>
<dbReference type="SUPFAM" id="SSF51735">
    <property type="entry name" value="NAD(P)-binding Rossmann-fold domains"/>
    <property type="match status" value="1"/>
</dbReference>
<comment type="caution">
    <text evidence="4">The sequence shown here is derived from an EMBL/GenBank/DDBJ whole genome shotgun (WGS) entry which is preliminary data.</text>
</comment>
<dbReference type="CDD" id="cd05254">
    <property type="entry name" value="dTDP_HR_like_SDR_e"/>
    <property type="match status" value="1"/>
</dbReference>
<feature type="domain" description="RmlD-like substrate binding" evidence="3">
    <location>
        <begin position="5"/>
        <end position="281"/>
    </location>
</feature>
<dbReference type="Gene3D" id="3.90.25.10">
    <property type="entry name" value="UDP-galactose 4-epimerase, domain 1"/>
    <property type="match status" value="1"/>
</dbReference>
<dbReference type="InterPro" id="IPR005913">
    <property type="entry name" value="dTDP_dehydrorham_reduct"/>
</dbReference>
<evidence type="ECO:0000313" key="4">
    <source>
        <dbReference type="EMBL" id="KJY48786.1"/>
    </source>
</evidence>
<keyword evidence="2" id="KW-0521">NADP</keyword>
<dbReference type="UniPathway" id="UPA00124"/>
<dbReference type="Pfam" id="PF04321">
    <property type="entry name" value="RmlD_sub_bind"/>
    <property type="match status" value="1"/>
</dbReference>
<dbReference type="PANTHER" id="PTHR10491">
    <property type="entry name" value="DTDP-4-DEHYDRORHAMNOSE REDUCTASE"/>
    <property type="match status" value="1"/>
</dbReference>
<dbReference type="AlphaFoldDB" id="A0A0F4KU93"/>
<name>A0A0F4KU93_9LACO</name>
<accession>A0A0F4KU93</accession>
<keyword evidence="5" id="KW-1185">Reference proteome</keyword>
<proteinExistence type="inferred from homology"/>
<evidence type="ECO:0000259" key="3">
    <source>
        <dbReference type="Pfam" id="PF04321"/>
    </source>
</evidence>
<reference evidence="4 5" key="1">
    <citation type="submission" date="2014-12" db="EMBL/GenBank/DDBJ databases">
        <title>Comparative genomics of the lactic acid bacteria isolated from the honey bee gut.</title>
        <authorList>
            <person name="Ellegaard K.M."/>
            <person name="Tamarit D."/>
            <person name="Javelind E."/>
            <person name="Olofsson T."/>
            <person name="Andersson S.G."/>
            <person name="Vasquez A."/>
        </authorList>
    </citation>
    <scope>NUCLEOTIDE SEQUENCE [LARGE SCALE GENOMIC DNA]</scope>
    <source>
        <strain evidence="4 5">Hon2</strain>
    </source>
</reference>
<dbReference type="InterPro" id="IPR029903">
    <property type="entry name" value="RmlD-like-bd"/>
</dbReference>
<dbReference type="HOGENOM" id="CLU_045518_1_2_9"/>
<dbReference type="GO" id="GO:0019305">
    <property type="term" value="P:dTDP-rhamnose biosynthetic process"/>
    <property type="evidence" value="ECO:0007669"/>
    <property type="project" value="UniProtKB-UniPathway"/>
</dbReference>
<sequence>MDNSRVLIIGASGQLGTELQILLQSKNLQFLSPDSQQLDLTSKNSIMNYLSKWRPQIIFDCAAYTNVDAAEQDPGKNLNWQINDLGTLYLAQAAQNLNATLFYLSTDYVFDGLQPTPYQIEDQPNPQNEYGKAKLAGEQHIRQILNKYYIIRTSWLFGQYGHNFVQTMLHLAKSQPEITVVNDQFGRPTWTRTLAEFMVFAWEHALQFGTYHLANAGSCSWYEFAQEILKNQPVQVVPVTSQQYRQTAYRPRRSLLSLDKVLAAGFSLPQWPAALKKCLNRKK</sequence>
<gene>
    <name evidence="4" type="primary">strL</name>
    <name evidence="4" type="ORF">JG29_11970</name>
</gene>
<keyword evidence="2" id="KW-0560">Oxidoreductase</keyword>
<evidence type="ECO:0000313" key="5">
    <source>
        <dbReference type="Proteomes" id="UP000033695"/>
    </source>
</evidence>
<evidence type="ECO:0000256" key="1">
    <source>
        <dbReference type="ARBA" id="ARBA00010944"/>
    </source>
</evidence>
<dbReference type="OrthoDB" id="9803892at2"/>
<dbReference type="EC" id="1.1.1.133" evidence="2"/>
<organism evidence="4 5">
    <name type="scientific">Bombilactobacillus mellis</name>
    <dbReference type="NCBI Taxonomy" id="1218508"/>
    <lineage>
        <taxon>Bacteria</taxon>
        <taxon>Bacillati</taxon>
        <taxon>Bacillota</taxon>
        <taxon>Bacilli</taxon>
        <taxon>Lactobacillales</taxon>
        <taxon>Lactobacillaceae</taxon>
        <taxon>Bombilactobacillus</taxon>
    </lineage>
</organism>
<dbReference type="STRING" id="1218508.JG29_11970"/>
<dbReference type="Gene3D" id="3.40.50.720">
    <property type="entry name" value="NAD(P)-binding Rossmann-like Domain"/>
    <property type="match status" value="1"/>
</dbReference>
<evidence type="ECO:0000256" key="2">
    <source>
        <dbReference type="RuleBase" id="RU364082"/>
    </source>
</evidence>
<dbReference type="Proteomes" id="UP000033695">
    <property type="component" value="Unassembled WGS sequence"/>
</dbReference>
<dbReference type="PATRIC" id="fig|1218508.4.peg.1185"/>
<protein>
    <recommendedName>
        <fullName evidence="2">dTDP-4-dehydrorhamnose reductase</fullName>
        <ecNumber evidence="2">1.1.1.133</ecNumber>
    </recommendedName>
</protein>
<dbReference type="NCBIfam" id="TIGR01214">
    <property type="entry name" value="rmlD"/>
    <property type="match status" value="1"/>
</dbReference>
<dbReference type="EMBL" id="JXBZ01000008">
    <property type="protein sequence ID" value="KJY48786.1"/>
    <property type="molecule type" value="Genomic_DNA"/>
</dbReference>